<dbReference type="SUPFAM" id="SSF47413">
    <property type="entry name" value="lambda repressor-like DNA-binding domains"/>
    <property type="match status" value="1"/>
</dbReference>
<comment type="caution">
    <text evidence="3">The sequence shown here is derived from an EMBL/GenBank/DDBJ whole genome shotgun (WGS) entry which is preliminary data.</text>
</comment>
<dbReference type="Gene3D" id="1.10.260.40">
    <property type="entry name" value="lambda repressor-like DNA-binding domains"/>
    <property type="match status" value="1"/>
</dbReference>
<organism evidence="3 4">
    <name type="scientific">Candidatus Taenaricola geysiri</name>
    <dbReference type="NCBI Taxonomy" id="1974752"/>
    <lineage>
        <taxon>Bacteria</taxon>
        <taxon>Pseudomonadati</taxon>
        <taxon>Candidatus Omnitrophota</taxon>
        <taxon>Candidatus Taenaricola</taxon>
    </lineage>
</organism>
<dbReference type="Proteomes" id="UP000231267">
    <property type="component" value="Unassembled WGS sequence"/>
</dbReference>
<accession>A0A2J0LIH4</accession>
<proteinExistence type="predicted"/>
<keyword evidence="1" id="KW-0238">DNA-binding</keyword>
<evidence type="ECO:0000259" key="2">
    <source>
        <dbReference type="PROSITE" id="PS50943"/>
    </source>
</evidence>
<name>A0A2J0LIH4_9BACT</name>
<dbReference type="InterPro" id="IPR001387">
    <property type="entry name" value="Cro/C1-type_HTH"/>
</dbReference>
<evidence type="ECO:0000256" key="1">
    <source>
        <dbReference type="ARBA" id="ARBA00023125"/>
    </source>
</evidence>
<dbReference type="GO" id="GO:0003677">
    <property type="term" value="F:DNA binding"/>
    <property type="evidence" value="ECO:0007669"/>
    <property type="project" value="UniProtKB-KW"/>
</dbReference>
<dbReference type="PANTHER" id="PTHR46558">
    <property type="entry name" value="TRACRIPTIONAL REGULATORY PROTEIN-RELATED-RELATED"/>
    <property type="match status" value="1"/>
</dbReference>
<evidence type="ECO:0000313" key="4">
    <source>
        <dbReference type="Proteomes" id="UP000231267"/>
    </source>
</evidence>
<protein>
    <recommendedName>
        <fullName evidence="2">HTH cro/C1-type domain-containing protein</fullName>
    </recommendedName>
</protein>
<dbReference type="PANTHER" id="PTHR46558:SF3">
    <property type="entry name" value="TRANSCRIPTIONAL REGULATOR"/>
    <property type="match status" value="1"/>
</dbReference>
<dbReference type="InterPro" id="IPR010982">
    <property type="entry name" value="Lambda_DNA-bd_dom_sf"/>
</dbReference>
<sequence>MKINWLWDSSMGEGEARKILKDENHPKFNIYAEKLFSRVSDPKMAFGIVDKVTFCKKWPSIKRRMRKDRWLKDRTVFWQTIYERILEGLKEQGIKIRSQREVKIPAERMKLAQEIKGIRVELGYTQRDMAKKLGVIQQYISKIENGRENFSVDTLKRIADVFSKRLVVALR</sequence>
<dbReference type="EMBL" id="PFGP01000039">
    <property type="protein sequence ID" value="PIW66654.1"/>
    <property type="molecule type" value="Genomic_DNA"/>
</dbReference>
<dbReference type="CDD" id="cd00093">
    <property type="entry name" value="HTH_XRE"/>
    <property type="match status" value="1"/>
</dbReference>
<gene>
    <name evidence="3" type="ORF">COW11_02185</name>
</gene>
<dbReference type="SMART" id="SM00530">
    <property type="entry name" value="HTH_XRE"/>
    <property type="match status" value="1"/>
</dbReference>
<dbReference type="PROSITE" id="PS50943">
    <property type="entry name" value="HTH_CROC1"/>
    <property type="match status" value="1"/>
</dbReference>
<feature type="domain" description="HTH cro/C1-type" evidence="2">
    <location>
        <begin position="115"/>
        <end position="170"/>
    </location>
</feature>
<evidence type="ECO:0000313" key="3">
    <source>
        <dbReference type="EMBL" id="PIW66654.1"/>
    </source>
</evidence>
<dbReference type="Pfam" id="PF01381">
    <property type="entry name" value="HTH_3"/>
    <property type="match status" value="1"/>
</dbReference>
<reference evidence="3 4" key="1">
    <citation type="submission" date="2017-09" db="EMBL/GenBank/DDBJ databases">
        <title>Depth-based differentiation of microbial function through sediment-hosted aquifers and enrichment of novel symbionts in the deep terrestrial subsurface.</title>
        <authorList>
            <person name="Probst A.J."/>
            <person name="Ladd B."/>
            <person name="Jarett J.K."/>
            <person name="Geller-Mcgrath D.E."/>
            <person name="Sieber C.M."/>
            <person name="Emerson J.B."/>
            <person name="Anantharaman K."/>
            <person name="Thomas B.C."/>
            <person name="Malmstrom R."/>
            <person name="Stieglmeier M."/>
            <person name="Klingl A."/>
            <person name="Woyke T."/>
            <person name="Ryan C.M."/>
            <person name="Banfield J.F."/>
        </authorList>
    </citation>
    <scope>NUCLEOTIDE SEQUENCE [LARGE SCALE GENOMIC DNA]</scope>
    <source>
        <strain evidence="3">CG12_big_fil_rev_8_21_14_0_65_43_15</strain>
    </source>
</reference>
<dbReference type="AlphaFoldDB" id="A0A2J0LIH4"/>